<dbReference type="CDD" id="cd03143">
    <property type="entry name" value="A4_beta-galactosidase_middle_domain"/>
    <property type="match status" value="1"/>
</dbReference>
<evidence type="ECO:0000313" key="1">
    <source>
        <dbReference type="EMBL" id="KAK5093930.1"/>
    </source>
</evidence>
<reference evidence="1 2" key="1">
    <citation type="submission" date="2023-08" db="EMBL/GenBank/DDBJ databases">
        <title>Black Yeasts Isolated from many extreme environments.</title>
        <authorList>
            <person name="Coleine C."/>
            <person name="Stajich J.E."/>
            <person name="Selbmann L."/>
        </authorList>
    </citation>
    <scope>NUCLEOTIDE SEQUENCE [LARGE SCALE GENOMIC DNA]</scope>
    <source>
        <strain evidence="1 2">CCFEE 5885</strain>
    </source>
</reference>
<protein>
    <submittedName>
        <fullName evidence="1">Uncharacterized protein</fullName>
    </submittedName>
</protein>
<dbReference type="EMBL" id="JAVRRG010000038">
    <property type="protein sequence ID" value="KAK5093930.1"/>
    <property type="molecule type" value="Genomic_DNA"/>
</dbReference>
<organism evidence="1 2">
    <name type="scientific">Lithohypha guttulata</name>
    <dbReference type="NCBI Taxonomy" id="1690604"/>
    <lineage>
        <taxon>Eukaryota</taxon>
        <taxon>Fungi</taxon>
        <taxon>Dikarya</taxon>
        <taxon>Ascomycota</taxon>
        <taxon>Pezizomycotina</taxon>
        <taxon>Eurotiomycetes</taxon>
        <taxon>Chaetothyriomycetidae</taxon>
        <taxon>Chaetothyriales</taxon>
        <taxon>Trichomeriaceae</taxon>
        <taxon>Lithohypha</taxon>
    </lineage>
</organism>
<evidence type="ECO:0000313" key="2">
    <source>
        <dbReference type="Proteomes" id="UP001345013"/>
    </source>
</evidence>
<proteinExistence type="predicted"/>
<dbReference type="Proteomes" id="UP001345013">
    <property type="component" value="Unassembled WGS sequence"/>
</dbReference>
<gene>
    <name evidence="1" type="ORF">LTR24_003934</name>
</gene>
<comment type="caution">
    <text evidence="1">The sequence shown here is derived from an EMBL/GenBank/DDBJ whole genome shotgun (WGS) entry which is preliminary data.</text>
</comment>
<keyword evidence="2" id="KW-1185">Reference proteome</keyword>
<name>A0ABR0KDJ3_9EURO</name>
<accession>A0ABR0KDJ3</accession>
<sequence>MAQQASKPYTGPSVSEMIANHSLADNIIKYHKNPDSDAILDRDELAILLRFVNHPGDRDQILKDAGVTEPTDSAKPHASLAGYIVLRHKDDPLLSENEMQKLKEWFDSGVSDEVLNE</sequence>